<feature type="binding site" evidence="11">
    <location>
        <position position="170"/>
    </location>
    <ligand>
        <name>Mg(2+)</name>
        <dbReference type="ChEBI" id="CHEBI:18420"/>
    </ligand>
</feature>
<proteinExistence type="inferred from homology"/>
<feature type="chain" id="PRO_5033096229" description="FAD:protein FMN transferase" evidence="12">
    <location>
        <begin position="20"/>
        <end position="344"/>
    </location>
</feature>
<dbReference type="GO" id="GO:0005886">
    <property type="term" value="C:plasma membrane"/>
    <property type="evidence" value="ECO:0007669"/>
    <property type="project" value="UniProtKB-SubCell"/>
</dbReference>
<dbReference type="EC" id="2.7.1.180" evidence="1 10"/>
<comment type="catalytic activity">
    <reaction evidence="9 10 12">
        <text>L-threonyl-[protein] + FAD = FMN-L-threonyl-[protein] + AMP + H(+)</text>
        <dbReference type="Rhea" id="RHEA:36847"/>
        <dbReference type="Rhea" id="RHEA-COMP:11060"/>
        <dbReference type="Rhea" id="RHEA-COMP:11061"/>
        <dbReference type="ChEBI" id="CHEBI:15378"/>
        <dbReference type="ChEBI" id="CHEBI:30013"/>
        <dbReference type="ChEBI" id="CHEBI:57692"/>
        <dbReference type="ChEBI" id="CHEBI:74257"/>
        <dbReference type="ChEBI" id="CHEBI:456215"/>
        <dbReference type="EC" id="2.7.1.180"/>
    </reaction>
</comment>
<dbReference type="PIRSF" id="PIRSF006268">
    <property type="entry name" value="ApbE"/>
    <property type="match status" value="1"/>
</dbReference>
<dbReference type="InterPro" id="IPR024932">
    <property type="entry name" value="ApbE"/>
</dbReference>
<evidence type="ECO:0000313" key="13">
    <source>
        <dbReference type="EMBL" id="MXR36546.1"/>
    </source>
</evidence>
<accession>A0A845BQM8</accession>
<dbReference type="EMBL" id="WSSB01000004">
    <property type="protein sequence ID" value="MXR36546.1"/>
    <property type="molecule type" value="Genomic_DNA"/>
</dbReference>
<keyword evidence="14" id="KW-1185">Reference proteome</keyword>
<dbReference type="GO" id="GO:0016740">
    <property type="term" value="F:transferase activity"/>
    <property type="evidence" value="ECO:0007669"/>
    <property type="project" value="UniProtKB-UniRule"/>
</dbReference>
<dbReference type="Gene3D" id="3.10.520.10">
    <property type="entry name" value="ApbE-like domains"/>
    <property type="match status" value="1"/>
</dbReference>
<evidence type="ECO:0000256" key="2">
    <source>
        <dbReference type="ARBA" id="ARBA00016337"/>
    </source>
</evidence>
<feature type="binding site" evidence="11">
    <location>
        <position position="286"/>
    </location>
    <ligand>
        <name>Mg(2+)</name>
        <dbReference type="ChEBI" id="CHEBI:18420"/>
    </ligand>
</feature>
<comment type="caution">
    <text evidence="13">The sequence shown here is derived from an EMBL/GenBank/DDBJ whole genome shotgun (WGS) entry which is preliminary data.</text>
</comment>
<dbReference type="InterPro" id="IPR003374">
    <property type="entry name" value="ApbE-like_sf"/>
</dbReference>
<feature type="signal peptide" evidence="12">
    <location>
        <begin position="1"/>
        <end position="19"/>
    </location>
</feature>
<keyword evidence="4 10" id="KW-0808">Transferase</keyword>
<evidence type="ECO:0000256" key="8">
    <source>
        <dbReference type="ARBA" id="ARBA00031306"/>
    </source>
</evidence>
<dbReference type="PANTHER" id="PTHR30040">
    <property type="entry name" value="THIAMINE BIOSYNTHESIS LIPOPROTEIN APBE"/>
    <property type="match status" value="1"/>
</dbReference>
<dbReference type="RefSeq" id="WP_160795644.1">
    <property type="nucleotide sequence ID" value="NZ_WSSB01000004.1"/>
</dbReference>
<keyword evidence="12" id="KW-0472">Membrane</keyword>
<evidence type="ECO:0000256" key="11">
    <source>
        <dbReference type="PIRSR" id="PIRSR006268-2"/>
    </source>
</evidence>
<reference evidence="13 14" key="1">
    <citation type="submission" date="2019-12" db="EMBL/GenBank/DDBJ databases">
        <title>Neisseriaceae gen. nov. sp. Genome sequencing and assembly.</title>
        <authorList>
            <person name="Liu Z."/>
            <person name="Li A."/>
        </authorList>
    </citation>
    <scope>NUCLEOTIDE SEQUENCE [LARGE SCALE GENOMIC DNA]</scope>
    <source>
        <strain evidence="13 14">B2N2-7</strain>
    </source>
</reference>
<evidence type="ECO:0000256" key="12">
    <source>
        <dbReference type="RuleBase" id="RU363002"/>
    </source>
</evidence>
<keyword evidence="12" id="KW-0732">Signal</keyword>
<keyword evidence="12" id="KW-0997">Cell inner membrane</keyword>
<evidence type="ECO:0000256" key="6">
    <source>
        <dbReference type="ARBA" id="ARBA00022827"/>
    </source>
</evidence>
<keyword evidence="6 10" id="KW-0274">FAD</keyword>
<dbReference type="Pfam" id="PF02424">
    <property type="entry name" value="ApbE"/>
    <property type="match status" value="1"/>
</dbReference>
<comment type="cofactor">
    <cofactor evidence="11">
        <name>Mg(2+)</name>
        <dbReference type="ChEBI" id="CHEBI:18420"/>
    </cofactor>
    <cofactor evidence="11">
        <name>Mn(2+)</name>
        <dbReference type="ChEBI" id="CHEBI:29035"/>
    </cofactor>
    <text evidence="11">Magnesium. Can also use manganese.</text>
</comment>
<keyword evidence="12" id="KW-1003">Cell membrane</keyword>
<dbReference type="PROSITE" id="PS51257">
    <property type="entry name" value="PROKAR_LIPOPROTEIN"/>
    <property type="match status" value="1"/>
</dbReference>
<comment type="subcellular location">
    <subcellularLocation>
        <location evidence="12">Cell inner membrane</location>
        <topology evidence="12">Lipid-anchor</topology>
        <orientation evidence="12">Periplasmic side</orientation>
    </subcellularLocation>
</comment>
<dbReference type="Proteomes" id="UP000467214">
    <property type="component" value="Unassembled WGS sequence"/>
</dbReference>
<evidence type="ECO:0000256" key="4">
    <source>
        <dbReference type="ARBA" id="ARBA00022679"/>
    </source>
</evidence>
<evidence type="ECO:0000256" key="5">
    <source>
        <dbReference type="ARBA" id="ARBA00022723"/>
    </source>
</evidence>
<evidence type="ECO:0000313" key="14">
    <source>
        <dbReference type="Proteomes" id="UP000467214"/>
    </source>
</evidence>
<evidence type="ECO:0000256" key="7">
    <source>
        <dbReference type="ARBA" id="ARBA00022842"/>
    </source>
</evidence>
<evidence type="ECO:0000256" key="9">
    <source>
        <dbReference type="ARBA" id="ARBA00048540"/>
    </source>
</evidence>
<gene>
    <name evidence="13" type="ORF">GQF02_06095</name>
</gene>
<dbReference type="PANTHER" id="PTHR30040:SF2">
    <property type="entry name" value="FAD:PROTEIN FMN TRANSFERASE"/>
    <property type="match status" value="1"/>
</dbReference>
<dbReference type="GO" id="GO:0046872">
    <property type="term" value="F:metal ion binding"/>
    <property type="evidence" value="ECO:0007669"/>
    <property type="project" value="UniProtKB-UniRule"/>
</dbReference>
<evidence type="ECO:0000256" key="10">
    <source>
        <dbReference type="PIRNR" id="PIRNR006268"/>
    </source>
</evidence>
<protein>
    <recommendedName>
        <fullName evidence="2 10">FAD:protein FMN transferase</fullName>
        <ecNumber evidence="1 10">2.7.1.180</ecNumber>
    </recommendedName>
    <alternativeName>
        <fullName evidence="8 10">Flavin transferase</fullName>
    </alternativeName>
</protein>
<comment type="function">
    <text evidence="12">Flavin transferase that catalyzes the transfer of the FMN moiety of FAD and its covalent binding to the hydroxyl group of a threonine residue in a target flavoprotein.</text>
</comment>
<organism evidence="13 14">
    <name type="scientific">Craterilacuibacter sinensis</name>
    <dbReference type="NCBI Taxonomy" id="2686017"/>
    <lineage>
        <taxon>Bacteria</taxon>
        <taxon>Pseudomonadati</taxon>
        <taxon>Pseudomonadota</taxon>
        <taxon>Betaproteobacteria</taxon>
        <taxon>Neisseriales</taxon>
        <taxon>Neisseriaceae</taxon>
        <taxon>Craterilacuibacter</taxon>
    </lineage>
</organism>
<dbReference type="SUPFAM" id="SSF143631">
    <property type="entry name" value="ApbE-like"/>
    <property type="match status" value="1"/>
</dbReference>
<keyword evidence="7 10" id="KW-0460">Magnesium</keyword>
<dbReference type="AlphaFoldDB" id="A0A845BQM8"/>
<keyword evidence="3 10" id="KW-0285">Flavoprotein</keyword>
<keyword evidence="12" id="KW-0449">Lipoprotein</keyword>
<keyword evidence="5 10" id="KW-0479">Metal-binding</keyword>
<evidence type="ECO:0000256" key="1">
    <source>
        <dbReference type="ARBA" id="ARBA00011955"/>
    </source>
</evidence>
<sequence length="344" mass="36685">MRRVLLPLLLMLAACSREAAPYRQESYVFGTRVEISVAGLPEAEAQQATAKVLADLDALNGRLHAWQAGSEVTALNAAFASGKAAPVAPDLKALLQRSQQLEAASDGLFSPAIGRLVALWGFHADRYAPVSPDPVRLRALVQARPALSDLVFSGLQLTSNNPVVALDLGGAAKGWALDRAYASLKASGVHSALINIGGNVMALGAKTDGQPWRVGIRHPRKNEALAMVELRDGEAIGTSGDYQRYFELNGKRHCHLVDPRDGNTDCHLQAATVIAPAGKDAGLLSDVASKPLYLAGPASATHYARRMGVRDILLIDGAGQVWISPALNQRIHWLAKPQQITLLE</sequence>
<comment type="similarity">
    <text evidence="10 12">Belongs to the ApbE family.</text>
</comment>
<evidence type="ECO:0000256" key="3">
    <source>
        <dbReference type="ARBA" id="ARBA00022630"/>
    </source>
</evidence>
<name>A0A845BQM8_9NEIS</name>